<organism evidence="1 2">
    <name type="scientific">Paraburkholderia terrae</name>
    <dbReference type="NCBI Taxonomy" id="311230"/>
    <lineage>
        <taxon>Bacteria</taxon>
        <taxon>Pseudomonadati</taxon>
        <taxon>Pseudomonadota</taxon>
        <taxon>Betaproteobacteria</taxon>
        <taxon>Burkholderiales</taxon>
        <taxon>Burkholderiaceae</taxon>
        <taxon>Paraburkholderia</taxon>
    </lineage>
</organism>
<protein>
    <submittedName>
        <fullName evidence="1">Uncharacterized protein</fullName>
    </submittedName>
</protein>
<sequence length="93" mass="9971">MSQILHAIAQGLTVTQVRLRVLGTYPDVIFLAIGLIESSLVDEVVSAAACAEIRQRHGSVDDADYVNYLVEEAVLGDRTKNLRVTSLADSATG</sequence>
<dbReference type="KEGG" id="pter:C2L65_36260"/>
<dbReference type="EMBL" id="CP026113">
    <property type="protein sequence ID" value="AUT65044.1"/>
    <property type="molecule type" value="Genomic_DNA"/>
</dbReference>
<dbReference type="Proteomes" id="UP000243502">
    <property type="component" value="Chromosome 3"/>
</dbReference>
<name>A0A2I8F219_9BURK</name>
<dbReference type="RefSeq" id="WP_042304839.1">
    <property type="nucleotide sequence ID" value="NZ_CP026113.1"/>
</dbReference>
<reference evidence="1 2" key="1">
    <citation type="submission" date="2018-01" db="EMBL/GenBank/DDBJ databases">
        <title>Species boundaries and ecological features among Paraburkholderia terrae DSMZ17804T, P. hospita DSMZ17164T and P. caribensis DSMZ13236T.</title>
        <authorList>
            <person name="Pratama A.A."/>
        </authorList>
    </citation>
    <scope>NUCLEOTIDE SEQUENCE [LARGE SCALE GENOMIC DNA]</scope>
    <source>
        <strain evidence="1 2">DSM 17804</strain>
    </source>
</reference>
<evidence type="ECO:0000313" key="1">
    <source>
        <dbReference type="EMBL" id="AUT65044.1"/>
    </source>
</evidence>
<evidence type="ECO:0000313" key="2">
    <source>
        <dbReference type="Proteomes" id="UP000243502"/>
    </source>
</evidence>
<dbReference type="AlphaFoldDB" id="A0A2I8F219"/>
<gene>
    <name evidence="1" type="ORF">C2L65_36260</name>
</gene>
<accession>A0A2I8F219</accession>
<proteinExistence type="predicted"/>